<evidence type="ECO:0000256" key="4">
    <source>
        <dbReference type="ARBA" id="ARBA00023172"/>
    </source>
</evidence>
<keyword evidence="3" id="KW-0238">DNA-binding</keyword>
<dbReference type="PANTHER" id="PTHR30629">
    <property type="entry name" value="PROPHAGE INTEGRASE"/>
    <property type="match status" value="1"/>
</dbReference>
<dbReference type="Gene3D" id="1.10.150.130">
    <property type="match status" value="1"/>
</dbReference>
<dbReference type="GO" id="GO:0003677">
    <property type="term" value="F:DNA binding"/>
    <property type="evidence" value="ECO:0007669"/>
    <property type="project" value="UniProtKB-KW"/>
</dbReference>
<dbReference type="CDD" id="cd00801">
    <property type="entry name" value="INT_P4_C"/>
    <property type="match status" value="1"/>
</dbReference>
<evidence type="ECO:0000256" key="2">
    <source>
        <dbReference type="ARBA" id="ARBA00022908"/>
    </source>
</evidence>
<dbReference type="InterPro" id="IPR053876">
    <property type="entry name" value="Phage_int_M"/>
</dbReference>
<comment type="similarity">
    <text evidence="1">Belongs to the 'phage' integrase family.</text>
</comment>
<reference evidence="6 8" key="1">
    <citation type="submission" date="2019-11" db="EMBL/GenBank/DDBJ databases">
        <authorList>
            <person name="Holert J."/>
        </authorList>
    </citation>
    <scope>NUCLEOTIDE SEQUENCE [LARGE SCALE GENOMIC DNA]</scope>
    <source>
        <strain evidence="6">SB11_3</strain>
    </source>
</reference>
<dbReference type="PROSITE" id="PS51898">
    <property type="entry name" value="TYR_RECOMBINASE"/>
    <property type="match status" value="1"/>
</dbReference>
<dbReference type="Pfam" id="PF22022">
    <property type="entry name" value="Phage_int_M"/>
    <property type="match status" value="1"/>
</dbReference>
<dbReference type="EMBL" id="CACSIO010000004">
    <property type="protein sequence ID" value="CAA0097808.1"/>
    <property type="molecule type" value="Genomic_DNA"/>
</dbReference>
<keyword evidence="2" id="KW-0229">DNA integration</keyword>
<evidence type="ECO:0000313" key="6">
    <source>
        <dbReference type="EMBL" id="CAA0097808.1"/>
    </source>
</evidence>
<sequence>MAEEWWHHQKDVWKESHAKRVWTRLKINVFPLIGQHPVSDLKPQEIILVVRAIEKKDALDVAQRVLQDINRVCRYCVQTGRLASNPASELAGILKARKTEHRASLSRDELPAFLRVLPEYDAQGRVLTRLAIELLVLTFVRPGELRGARWDEIDWDDSLWRIPADRMKMGVEHIVPLSKQSIAVLQAIQVISGRLDLVFPSERRRHEPMSDNTMRRAIFRLGFDGSKPGKGKVTPHGFRATASSILNEQGFNPDAIERQLSHMERNGVRAAYTHHARYKEERREIMQWWADYLDKLRRRSLVCELPGCQMSSGSVGEPI</sequence>
<protein>
    <submittedName>
        <fullName evidence="6">Prophage integrase IntA</fullName>
    </submittedName>
</protein>
<evidence type="ECO:0000256" key="1">
    <source>
        <dbReference type="ARBA" id="ARBA00008857"/>
    </source>
</evidence>
<dbReference type="EMBL" id="CACSIO010000045">
    <property type="protein sequence ID" value="CAA0122919.1"/>
    <property type="molecule type" value="Genomic_DNA"/>
</dbReference>
<accession>A0A5S9P3D4</accession>
<keyword evidence="4" id="KW-0233">DNA recombination</keyword>
<evidence type="ECO:0000256" key="3">
    <source>
        <dbReference type="ARBA" id="ARBA00023125"/>
    </source>
</evidence>
<feature type="domain" description="Tyr recombinase" evidence="5">
    <location>
        <begin position="100"/>
        <end position="287"/>
    </location>
</feature>
<proteinExistence type="inferred from homology"/>
<dbReference type="InterPro" id="IPR011010">
    <property type="entry name" value="DNA_brk_join_enz"/>
</dbReference>
<keyword evidence="8" id="KW-1185">Reference proteome</keyword>
<dbReference type="SUPFAM" id="SSF56349">
    <property type="entry name" value="DNA breaking-rejoining enzymes"/>
    <property type="match status" value="1"/>
</dbReference>
<dbReference type="InterPro" id="IPR002104">
    <property type="entry name" value="Integrase_catalytic"/>
</dbReference>
<dbReference type="InterPro" id="IPR010998">
    <property type="entry name" value="Integrase_recombinase_N"/>
</dbReference>
<gene>
    <name evidence="6" type="primary">intA_4</name>
    <name evidence="7" type="synonym">intA_2</name>
    <name evidence="7" type="ORF">OPDIPICF_02726</name>
    <name evidence="6" type="ORF">OPDIPICF_04146</name>
</gene>
<organism evidence="6 8">
    <name type="scientific">BD1-7 clade bacterium</name>
    <dbReference type="NCBI Taxonomy" id="2029982"/>
    <lineage>
        <taxon>Bacteria</taxon>
        <taxon>Pseudomonadati</taxon>
        <taxon>Pseudomonadota</taxon>
        <taxon>Gammaproteobacteria</taxon>
        <taxon>Cellvibrionales</taxon>
        <taxon>Spongiibacteraceae</taxon>
        <taxon>BD1-7 clade</taxon>
    </lineage>
</organism>
<evidence type="ECO:0000313" key="7">
    <source>
        <dbReference type="EMBL" id="CAA0122919.1"/>
    </source>
</evidence>
<evidence type="ECO:0000259" key="5">
    <source>
        <dbReference type="PROSITE" id="PS51898"/>
    </source>
</evidence>
<dbReference type="InterPro" id="IPR013762">
    <property type="entry name" value="Integrase-like_cat_sf"/>
</dbReference>
<dbReference type="GO" id="GO:0006310">
    <property type="term" value="P:DNA recombination"/>
    <property type="evidence" value="ECO:0007669"/>
    <property type="project" value="UniProtKB-KW"/>
</dbReference>
<dbReference type="PANTHER" id="PTHR30629:SF9">
    <property type="entry name" value="PROTEIN INTB-RELATED"/>
    <property type="match status" value="1"/>
</dbReference>
<dbReference type="AlphaFoldDB" id="A0A5S9P3D4"/>
<dbReference type="Proteomes" id="UP000441399">
    <property type="component" value="Unassembled WGS sequence"/>
</dbReference>
<dbReference type="Pfam" id="PF00589">
    <property type="entry name" value="Phage_integrase"/>
    <property type="match status" value="1"/>
</dbReference>
<name>A0A5S9P3D4_9GAMM</name>
<evidence type="ECO:0000313" key="8">
    <source>
        <dbReference type="Proteomes" id="UP000441399"/>
    </source>
</evidence>
<dbReference type="InterPro" id="IPR050808">
    <property type="entry name" value="Phage_Integrase"/>
</dbReference>
<dbReference type="Gene3D" id="1.10.443.10">
    <property type="entry name" value="Intergrase catalytic core"/>
    <property type="match status" value="1"/>
</dbReference>
<dbReference type="GO" id="GO:0015074">
    <property type="term" value="P:DNA integration"/>
    <property type="evidence" value="ECO:0007669"/>
    <property type="project" value="UniProtKB-KW"/>
</dbReference>